<evidence type="ECO:0000256" key="7">
    <source>
        <dbReference type="ARBA" id="ARBA00023136"/>
    </source>
</evidence>
<dbReference type="Pfam" id="PF00528">
    <property type="entry name" value="BPD_transp_1"/>
    <property type="match status" value="1"/>
</dbReference>
<dbReference type="GO" id="GO:0055085">
    <property type="term" value="P:transmembrane transport"/>
    <property type="evidence" value="ECO:0007669"/>
    <property type="project" value="InterPro"/>
</dbReference>
<feature type="transmembrane region" description="Helical" evidence="8">
    <location>
        <begin position="7"/>
        <end position="29"/>
    </location>
</feature>
<accession>A0A433ETL9</accession>
<dbReference type="Proteomes" id="UP000274545">
    <property type="component" value="Unassembled WGS sequence"/>
</dbReference>
<evidence type="ECO:0000313" key="10">
    <source>
        <dbReference type="EMBL" id="RUP78233.1"/>
    </source>
</evidence>
<feature type="transmembrane region" description="Helical" evidence="8">
    <location>
        <begin position="55"/>
        <end position="82"/>
    </location>
</feature>
<keyword evidence="3 8" id="KW-0813">Transport</keyword>
<organism evidence="10 11">
    <name type="scientific">Spiroplasma poulsonii</name>
    <dbReference type="NCBI Taxonomy" id="2138"/>
    <lineage>
        <taxon>Bacteria</taxon>
        <taxon>Bacillati</taxon>
        <taxon>Mycoplasmatota</taxon>
        <taxon>Mollicutes</taxon>
        <taxon>Entomoplasmatales</taxon>
        <taxon>Spiroplasmataceae</taxon>
        <taxon>Spiroplasma</taxon>
    </lineage>
</organism>
<evidence type="ECO:0000313" key="11">
    <source>
        <dbReference type="Proteomes" id="UP000274545"/>
    </source>
</evidence>
<name>A0A433ETL9_9MOLU</name>
<dbReference type="SUPFAM" id="SSF53850">
    <property type="entry name" value="Periplasmic binding protein-like II"/>
    <property type="match status" value="1"/>
</dbReference>
<sequence>MKRFLKSYYMALIMLFIYVPIMILILFSFNSGESMSIFNDFSDRWYKQLANEQPFLQSIIVSVFTALIATVISVIIGTLAAIGLSRARKITQKMTLSITNIPLINADIITAVSLMMLFIALGANFGMLTLVLAHISFDVPYVIITVLPRLRKIDPKLLESSLDLGAKPSQTLRKIILPILKPAIIAAAAIAFAMSFDDFIISYFTGGDDVNVATFIYTMKRIKPFINAFGTICIAIIAFVIIGWNGWNIYKINYNRLRREMLKGTYKDKDIMRYEMKLALLYHQLNTKKFQSENQKERLRLKIIKLEKKYEKTLVWIKNKKQTFIERQETKENINKMSRKKFRWFLRSWKPLLLAVISVGSVGLLTGVYISNNIYDLAVANWGGYITSDLISNFEKKYNVKVKYSVYDSNETLYNKLYTTHYDVMVPSDYMVNKLAQEGRLEEIDYQKLNDVDKSFNIIKPNPTYNENNSGKWTIGNQYFNDLNIDITAVKEINPDFYQNCVVSTIDPTQSKCFDKTYAASLNNGLLNILNENKIKGTNKLAGQPNADVKTIVNYSLPYFWGEVSLVINPTKSNLDFLQDIFAKANTNLPAPAKGKFGYKREQWDPATNRDQIAINEVTHNNIYSNGISWDILWQAAAAKKRVLVNNDPRNLFMLANEKNYFRLIPKTQSQVDVDYNQLTTLLKNNNVALMNDELLNAVGDGNFDFAFMYNGDAIYADTLFANSRKEASGTKLIITRPRATTQWTSQTTEGTNIWSDNMVLAKDAKHKDLAYKFMNYVVQNATALTEEANYTSPYQQVMDYENNYNYYSNVHDPESGTMVNYRRDYVPVARFDETLQQYIAKPQISDGPFMLTDLDTYLLDKYNILIAGKN</sequence>
<reference evidence="10 11" key="1">
    <citation type="journal article" date="2019" name="Genome Biol. Evol.">
        <title>Toxin and genome evolution in a Drosophila defensive symbiosis.</title>
        <authorList>
            <person name="Ballinger M.J."/>
            <person name="Gawryluk R.M."/>
            <person name="Perlman S.J."/>
        </authorList>
    </citation>
    <scope>NUCLEOTIDE SEQUENCE [LARGE SCALE GENOMIC DNA]</scope>
    <source>
        <strain evidence="11">sNeo</strain>
    </source>
</reference>
<feature type="transmembrane region" description="Helical" evidence="8">
    <location>
        <begin position="225"/>
        <end position="250"/>
    </location>
</feature>
<evidence type="ECO:0000259" key="9">
    <source>
        <dbReference type="PROSITE" id="PS50928"/>
    </source>
</evidence>
<keyword evidence="5 8" id="KW-0812">Transmembrane</keyword>
<comment type="subcellular location">
    <subcellularLocation>
        <location evidence="1 8">Cell membrane</location>
        <topology evidence="1 8">Multi-pass membrane protein</topology>
    </subcellularLocation>
</comment>
<protein>
    <submittedName>
        <fullName evidence="10">ABC transporter permease subunit</fullName>
    </submittedName>
</protein>
<evidence type="ECO:0000256" key="6">
    <source>
        <dbReference type="ARBA" id="ARBA00022989"/>
    </source>
</evidence>
<dbReference type="Pfam" id="PF02030">
    <property type="entry name" value="Lipoprotein_8"/>
    <property type="match status" value="1"/>
</dbReference>
<dbReference type="SUPFAM" id="SSF161098">
    <property type="entry name" value="MetI-like"/>
    <property type="match status" value="1"/>
</dbReference>
<dbReference type="Gene3D" id="1.10.3720.10">
    <property type="entry name" value="MetI-like"/>
    <property type="match status" value="1"/>
</dbReference>
<comment type="similarity">
    <text evidence="2">Belongs to the binding-protein-dependent transport system permease family. CysTW subfamily.</text>
</comment>
<dbReference type="PANTHER" id="PTHR43848">
    <property type="entry name" value="PUTRESCINE TRANSPORT SYSTEM PERMEASE PROTEIN POTI"/>
    <property type="match status" value="1"/>
</dbReference>
<dbReference type="PRINTS" id="PR00909">
    <property type="entry name" value="SPERMDNBNDNG"/>
</dbReference>
<proteinExistence type="inferred from homology"/>
<dbReference type="EMBL" id="RAHC01000001">
    <property type="protein sequence ID" value="RUP78233.1"/>
    <property type="molecule type" value="Genomic_DNA"/>
</dbReference>
<keyword evidence="4" id="KW-1003">Cell membrane</keyword>
<comment type="caution">
    <text evidence="10">The sequence shown here is derived from an EMBL/GenBank/DDBJ whole genome shotgun (WGS) entry which is preliminary data.</text>
</comment>
<evidence type="ECO:0000256" key="8">
    <source>
        <dbReference type="RuleBase" id="RU363032"/>
    </source>
</evidence>
<dbReference type="InterPro" id="IPR000515">
    <property type="entry name" value="MetI-like"/>
</dbReference>
<feature type="transmembrane region" description="Helical" evidence="8">
    <location>
        <begin position="183"/>
        <end position="205"/>
    </location>
</feature>
<feature type="transmembrane region" description="Helical" evidence="8">
    <location>
        <begin position="349"/>
        <end position="370"/>
    </location>
</feature>
<dbReference type="PROSITE" id="PS50928">
    <property type="entry name" value="ABC_TM1"/>
    <property type="match status" value="1"/>
</dbReference>
<dbReference type="GO" id="GO:0019808">
    <property type="term" value="F:polyamine binding"/>
    <property type="evidence" value="ECO:0007669"/>
    <property type="project" value="InterPro"/>
</dbReference>
<evidence type="ECO:0000256" key="1">
    <source>
        <dbReference type="ARBA" id="ARBA00004651"/>
    </source>
</evidence>
<feature type="domain" description="ABC transmembrane type-1" evidence="9">
    <location>
        <begin position="59"/>
        <end position="244"/>
    </location>
</feature>
<dbReference type="AlphaFoldDB" id="A0A433ETL9"/>
<dbReference type="InterPro" id="IPR001188">
    <property type="entry name" value="Sperm_putr-bd"/>
</dbReference>
<keyword evidence="7 8" id="KW-0472">Membrane</keyword>
<evidence type="ECO:0000256" key="2">
    <source>
        <dbReference type="ARBA" id="ARBA00007069"/>
    </source>
</evidence>
<feature type="transmembrane region" description="Helical" evidence="8">
    <location>
        <begin position="127"/>
        <end position="147"/>
    </location>
</feature>
<dbReference type="InterPro" id="IPR035906">
    <property type="entry name" value="MetI-like_sf"/>
</dbReference>
<dbReference type="GO" id="GO:0042597">
    <property type="term" value="C:periplasmic space"/>
    <property type="evidence" value="ECO:0007669"/>
    <property type="project" value="InterPro"/>
</dbReference>
<keyword evidence="6 8" id="KW-1133">Transmembrane helix</keyword>
<evidence type="ECO:0000256" key="5">
    <source>
        <dbReference type="ARBA" id="ARBA00022692"/>
    </source>
</evidence>
<dbReference type="CDD" id="cd06261">
    <property type="entry name" value="TM_PBP2"/>
    <property type="match status" value="1"/>
</dbReference>
<dbReference type="InterPro" id="IPR051789">
    <property type="entry name" value="Bact_Polyamine_Transport"/>
</dbReference>
<dbReference type="PANTHER" id="PTHR43848:SF2">
    <property type="entry name" value="PUTRESCINE TRANSPORT SYSTEM PERMEASE PROTEIN POTI"/>
    <property type="match status" value="1"/>
</dbReference>
<dbReference type="Gene3D" id="3.40.190.10">
    <property type="entry name" value="Periplasmic binding protein-like II"/>
    <property type="match status" value="2"/>
</dbReference>
<evidence type="ECO:0000256" key="3">
    <source>
        <dbReference type="ARBA" id="ARBA00022448"/>
    </source>
</evidence>
<evidence type="ECO:0000256" key="4">
    <source>
        <dbReference type="ARBA" id="ARBA00022475"/>
    </source>
</evidence>
<feature type="transmembrane region" description="Helical" evidence="8">
    <location>
        <begin position="103"/>
        <end position="121"/>
    </location>
</feature>
<gene>
    <name evidence="10" type="ORF">D6D54_01905</name>
</gene>
<dbReference type="GO" id="GO:0015846">
    <property type="term" value="P:polyamine transport"/>
    <property type="evidence" value="ECO:0007669"/>
    <property type="project" value="InterPro"/>
</dbReference>
<dbReference type="GO" id="GO:0005886">
    <property type="term" value="C:plasma membrane"/>
    <property type="evidence" value="ECO:0007669"/>
    <property type="project" value="UniProtKB-SubCell"/>
</dbReference>